<protein>
    <submittedName>
        <fullName evidence="2">Chemotaxis protein</fullName>
    </submittedName>
</protein>
<comment type="caution">
    <text evidence="2">The sequence shown here is derived from an EMBL/GenBank/DDBJ whole genome shotgun (WGS) entry which is preliminary data.</text>
</comment>
<dbReference type="Proteomes" id="UP000771797">
    <property type="component" value="Unassembled WGS sequence"/>
</dbReference>
<evidence type="ECO:0000313" key="3">
    <source>
        <dbReference type="Proteomes" id="UP000771797"/>
    </source>
</evidence>
<name>A0ABQ6YDG3_9GAMM</name>
<dbReference type="InterPro" id="IPR002545">
    <property type="entry name" value="CheW-lke_dom"/>
</dbReference>
<sequence>MFDKTVSDNTMSDDRHADALPDDIAGLLIPMAERPWLIPNMVVAEVIPLRHPDRPGHGPEWLLGWMHWREQELPLLSFEKLNESGPVHIGPQARIAILHSVSGACRFYAMVVQGIPRLLRVTPGAPREEPGEIGPAAAMNVQMGGDLAVIPDLDAVEKAVAGLQSGQCR</sequence>
<feature type="domain" description="CheW-like" evidence="1">
    <location>
        <begin position="23"/>
        <end position="162"/>
    </location>
</feature>
<dbReference type="Pfam" id="PF01584">
    <property type="entry name" value="CheW"/>
    <property type="match status" value="1"/>
</dbReference>
<keyword evidence="3" id="KW-1185">Reference proteome</keyword>
<proteinExistence type="predicted"/>
<organism evidence="2 3">
    <name type="scientific">Alcanivorax xiamenensis</name>
    <dbReference type="NCBI Taxonomy" id="1177156"/>
    <lineage>
        <taxon>Bacteria</taxon>
        <taxon>Pseudomonadati</taxon>
        <taxon>Pseudomonadota</taxon>
        <taxon>Gammaproteobacteria</taxon>
        <taxon>Oceanospirillales</taxon>
        <taxon>Alcanivoracaceae</taxon>
        <taxon>Alcanivorax</taxon>
    </lineage>
</organism>
<dbReference type="InterPro" id="IPR036061">
    <property type="entry name" value="CheW-like_dom_sf"/>
</dbReference>
<evidence type="ECO:0000313" key="2">
    <source>
        <dbReference type="EMBL" id="KAF0808384.1"/>
    </source>
</evidence>
<reference evidence="2 3" key="1">
    <citation type="submission" date="2012-09" db="EMBL/GenBank/DDBJ databases">
        <title>Genome Sequence of alkane-degrading Bacterium Alcanivorax sp. 6-D-6.</title>
        <authorList>
            <person name="Lai Q."/>
            <person name="Shao Z."/>
        </authorList>
    </citation>
    <scope>NUCLEOTIDE SEQUENCE [LARGE SCALE GENOMIC DNA]</scope>
    <source>
        <strain evidence="2 3">6-D-6</strain>
    </source>
</reference>
<dbReference type="SUPFAM" id="SSF50341">
    <property type="entry name" value="CheW-like"/>
    <property type="match status" value="1"/>
</dbReference>
<dbReference type="RefSeq" id="WP_133491188.1">
    <property type="nucleotide sequence ID" value="NZ_AQPF01000001.1"/>
</dbReference>
<gene>
    <name evidence="2" type="ORF">A6D6_00093</name>
</gene>
<evidence type="ECO:0000259" key="1">
    <source>
        <dbReference type="PROSITE" id="PS50851"/>
    </source>
</evidence>
<accession>A0ABQ6YDG3</accession>
<dbReference type="EMBL" id="AQPF01000001">
    <property type="protein sequence ID" value="KAF0808384.1"/>
    <property type="molecule type" value="Genomic_DNA"/>
</dbReference>
<dbReference type="PROSITE" id="PS50851">
    <property type="entry name" value="CHEW"/>
    <property type="match status" value="1"/>
</dbReference>